<dbReference type="GO" id="GO:0004190">
    <property type="term" value="F:aspartic-type endopeptidase activity"/>
    <property type="evidence" value="ECO:0007669"/>
    <property type="project" value="UniProtKB-KW"/>
</dbReference>
<dbReference type="Pfam" id="PF22936">
    <property type="entry name" value="Pol_BBD"/>
    <property type="match status" value="1"/>
</dbReference>
<dbReference type="Pfam" id="PF13976">
    <property type="entry name" value="gag_pre-integrs"/>
    <property type="match status" value="1"/>
</dbReference>
<dbReference type="CDD" id="cd09272">
    <property type="entry name" value="RNase_HI_RT_Ty1"/>
    <property type="match status" value="1"/>
</dbReference>
<dbReference type="InterPro" id="IPR013103">
    <property type="entry name" value="RVT_2"/>
</dbReference>
<dbReference type="PANTHER" id="PTHR11439:SF450">
    <property type="entry name" value="REVERSE TRANSCRIPTASE TY1_COPIA-TYPE DOMAIN-CONTAINING PROTEIN"/>
    <property type="match status" value="1"/>
</dbReference>
<evidence type="ECO:0000259" key="5">
    <source>
        <dbReference type="Pfam" id="PF22936"/>
    </source>
</evidence>
<feature type="region of interest" description="Disordered" evidence="2">
    <location>
        <begin position="582"/>
        <end position="709"/>
    </location>
</feature>
<feature type="compositionally biased region" description="Polar residues" evidence="2">
    <location>
        <begin position="661"/>
        <end position="680"/>
    </location>
</feature>
<dbReference type="Pfam" id="PF07727">
    <property type="entry name" value="RVT_2"/>
    <property type="match status" value="1"/>
</dbReference>
<keyword evidence="1" id="KW-0064">Aspartyl protease</keyword>
<feature type="compositionally biased region" description="Polar residues" evidence="2">
    <location>
        <begin position="634"/>
        <end position="646"/>
    </location>
</feature>
<dbReference type="SUPFAM" id="SSF56672">
    <property type="entry name" value="DNA/RNA polymerases"/>
    <property type="match status" value="1"/>
</dbReference>
<evidence type="ECO:0000259" key="3">
    <source>
        <dbReference type="Pfam" id="PF07727"/>
    </source>
</evidence>
<reference evidence="6 7" key="1">
    <citation type="submission" date="2024-04" db="EMBL/GenBank/DDBJ databases">
        <title>The reference genome of an endangered Asteraceae, Deinandra increscens subsp. villosa, native to the Central Coast of California.</title>
        <authorList>
            <person name="Guilliams M."/>
            <person name="Hasenstab-Lehman K."/>
            <person name="Meyer R."/>
            <person name="Mcevoy S."/>
        </authorList>
    </citation>
    <scope>NUCLEOTIDE SEQUENCE [LARGE SCALE GENOMIC DNA]</scope>
    <source>
        <tissue evidence="6">Leaf</tissue>
    </source>
</reference>
<feature type="domain" description="Retrovirus-related Pol polyprotein from transposon TNT 1-94-like beta-barrel" evidence="5">
    <location>
        <begin position="339"/>
        <end position="415"/>
    </location>
</feature>
<evidence type="ECO:0000256" key="2">
    <source>
        <dbReference type="SAM" id="MobiDB-lite"/>
    </source>
</evidence>
<evidence type="ECO:0000259" key="4">
    <source>
        <dbReference type="Pfam" id="PF13976"/>
    </source>
</evidence>
<evidence type="ECO:0008006" key="8">
    <source>
        <dbReference type="Google" id="ProtNLM"/>
    </source>
</evidence>
<organism evidence="6 7">
    <name type="scientific">Deinandra increscens subsp. villosa</name>
    <dbReference type="NCBI Taxonomy" id="3103831"/>
    <lineage>
        <taxon>Eukaryota</taxon>
        <taxon>Viridiplantae</taxon>
        <taxon>Streptophyta</taxon>
        <taxon>Embryophyta</taxon>
        <taxon>Tracheophyta</taxon>
        <taxon>Spermatophyta</taxon>
        <taxon>Magnoliopsida</taxon>
        <taxon>eudicotyledons</taxon>
        <taxon>Gunneridae</taxon>
        <taxon>Pentapetalae</taxon>
        <taxon>asterids</taxon>
        <taxon>campanulids</taxon>
        <taxon>Asterales</taxon>
        <taxon>Asteraceae</taxon>
        <taxon>Asteroideae</taxon>
        <taxon>Heliantheae alliance</taxon>
        <taxon>Madieae</taxon>
        <taxon>Madiinae</taxon>
        <taxon>Deinandra</taxon>
    </lineage>
</organism>
<proteinExistence type="predicted"/>
<sequence length="1240" mass="137638">MSDTTSSLLLNPSMKDLTVVTFPATLKLTDSNYLAWKTQVEALLYGLDLYKFIDGSYPAPQPVIATDGTKTPHEDYSTWFRQDRLLFGAIVGSLSPQIVPLITGSSSSRDAWETLSKTYASPTRGHIKQLKQRLKQTVKTPTQSITEYMQTIKTIVDELAILGKKMDDEDVIDAILIGLDNNAYKPIMDAVLARDTPISFSELHEKLINHELTLTQQMGSHGIHQPTSAFYMQNNSNRKTGSYRHNHGPPTFRNQDSYNKYATSSAAGILPTPTSFSGPKPYLGTCQWCQQKGHPLGQCSIFKKEHPNISVPTRNRVSQGKNTQAYTMNLGHGSTKTNWLFDSGASHHVTSDLNNLSLHAPYDGTEELVIGDGSCLKITHIGSIIINTSHTPLILTNVLCVPSISKNIISISRLCRDNNLLIQFYSSVFVIKDRASNLPVLQGQAIKGIYEFRSTSLPSQPSVFTLHKATSMLWHHRLGHPNNKVLKLLSSLVSFNSSFFDNCNSCQINKSHRLPFATSSLVSKAPLELIFSDVWCSPVESYDETDFPYQRLTNTTSNSKINYDEWAPLAITLTKEFHPTNLSHSSISSPPHSTTISSNTSNLTPMSSPNHNTSPISSSPLSSDFTSSNLSSPIHKNSSPIPTKSPSDPLPHSNLPPIHTTFPTNQSHSTSATLPISNVPPSHPINTSNPNPNKPNTRSHPTPNTRYPSSEFYLYNSSTSYPQEPPTISHALKHPSWRAAMQAEFDALQNNNTWTLVPSLTAPNLVGCKWVFRTKYKPDGTVDRLKARLVAKGFNQRPGIDYVETFSPVLKPATLRTLLSLAVSNSWPLRQLDVNNAFLQGTLNEDVFMAQPPGFINPSFPNHVCKLNKAIYGLKQASRAWYEELKTYLLSQGFISTISDSSLFIHTTGPSPLYVLVYVDDIIITGPSHNLIDHFIHSLSVKFSLKDLGSLSYFLGIEVIPHPLGLLLSQTKYIQDIINRAKMSNCKASSTPIICSEPLTLQGGTPHSSPTDYRTLVGALQYLSLTRPDIAFTVNRLSQFMHAPSSIHWQALKRLLRYLQGTSHHGFLIRKESPLYLHAFTDADWAGDKDNYRSTTGYIVYLGSNPISWSSKRQSTLARSSTEAEFRAVASTTTEVQWLSNLLTELGFKSVTTPTIYCDNLSATTYSANPVFHSRMKHLALDFHFVREKVRDGSLRVNHISGDDQLADVLTKPLLRPRFNYLISKIGLASALSILRGNVK</sequence>
<evidence type="ECO:0000256" key="1">
    <source>
        <dbReference type="ARBA" id="ARBA00022750"/>
    </source>
</evidence>
<accession>A0AAP0C4K7</accession>
<comment type="caution">
    <text evidence="6">The sequence shown here is derived from an EMBL/GenBank/DDBJ whole genome shotgun (WGS) entry which is preliminary data.</text>
</comment>
<dbReference type="InterPro" id="IPR025724">
    <property type="entry name" value="GAG-pre-integrase_dom"/>
</dbReference>
<dbReference type="InterPro" id="IPR054722">
    <property type="entry name" value="PolX-like_BBD"/>
</dbReference>
<dbReference type="PANTHER" id="PTHR11439">
    <property type="entry name" value="GAG-POL-RELATED RETROTRANSPOSON"/>
    <property type="match status" value="1"/>
</dbReference>
<feature type="domain" description="Reverse transcriptase Ty1/copia-type" evidence="3">
    <location>
        <begin position="751"/>
        <end position="994"/>
    </location>
</feature>
<gene>
    <name evidence="6" type="ORF">SSX86_032155</name>
</gene>
<dbReference type="InterPro" id="IPR043502">
    <property type="entry name" value="DNA/RNA_pol_sf"/>
</dbReference>
<feature type="compositionally biased region" description="Polar residues" evidence="2">
    <location>
        <begin position="698"/>
        <end position="708"/>
    </location>
</feature>
<dbReference type="Proteomes" id="UP001408789">
    <property type="component" value="Unassembled WGS sequence"/>
</dbReference>
<feature type="compositionally biased region" description="Low complexity" evidence="2">
    <location>
        <begin position="582"/>
        <end position="604"/>
    </location>
</feature>
<protein>
    <recommendedName>
        <fullName evidence="8">Reverse transcriptase Ty1/copia-type domain-containing protein</fullName>
    </recommendedName>
</protein>
<dbReference type="Pfam" id="PF14223">
    <property type="entry name" value="Retrotran_gag_2"/>
    <property type="match status" value="1"/>
</dbReference>
<evidence type="ECO:0000313" key="6">
    <source>
        <dbReference type="EMBL" id="KAK9048876.1"/>
    </source>
</evidence>
<keyword evidence="1" id="KW-0645">Protease</keyword>
<dbReference type="EMBL" id="JBCNJP010009634">
    <property type="protein sequence ID" value="KAK9048876.1"/>
    <property type="molecule type" value="Genomic_DNA"/>
</dbReference>
<feature type="compositionally biased region" description="Low complexity" evidence="2">
    <location>
        <begin position="684"/>
        <end position="696"/>
    </location>
</feature>
<evidence type="ECO:0000313" key="7">
    <source>
        <dbReference type="Proteomes" id="UP001408789"/>
    </source>
</evidence>
<keyword evidence="7" id="KW-1185">Reference proteome</keyword>
<feature type="domain" description="GAG-pre-integrase" evidence="4">
    <location>
        <begin position="448"/>
        <end position="511"/>
    </location>
</feature>
<name>A0AAP0C4K7_9ASTR</name>
<dbReference type="AlphaFoldDB" id="A0AAP0C4K7"/>
<keyword evidence="1" id="KW-0378">Hydrolase</keyword>
<feature type="compositionally biased region" description="Low complexity" evidence="2">
    <location>
        <begin position="612"/>
        <end position="632"/>
    </location>
</feature>